<evidence type="ECO:0000256" key="1">
    <source>
        <dbReference type="ARBA" id="ARBA00006484"/>
    </source>
</evidence>
<dbReference type="Gene3D" id="3.40.50.720">
    <property type="entry name" value="NAD(P)-binding Rossmann-like Domain"/>
    <property type="match status" value="1"/>
</dbReference>
<dbReference type="PRINTS" id="PR00081">
    <property type="entry name" value="GDHRDH"/>
</dbReference>
<dbReference type="Proteomes" id="UP001549749">
    <property type="component" value="Unassembled WGS sequence"/>
</dbReference>
<dbReference type="NCBIfam" id="NF004825">
    <property type="entry name" value="PRK06181.1"/>
    <property type="match status" value="1"/>
</dbReference>
<dbReference type="InterPro" id="IPR020904">
    <property type="entry name" value="Sc_DH/Rdtase_CS"/>
</dbReference>
<keyword evidence="2" id="KW-0560">Oxidoreductase</keyword>
<dbReference type="RefSeq" id="WP_354662563.1">
    <property type="nucleotide sequence ID" value="NZ_JBEXAC010000002.1"/>
</dbReference>
<dbReference type="InterPro" id="IPR036291">
    <property type="entry name" value="NAD(P)-bd_dom_sf"/>
</dbReference>
<comment type="caution">
    <text evidence="5">The sequence shown here is derived from an EMBL/GenBank/DDBJ whole genome shotgun (WGS) entry which is preliminary data.</text>
</comment>
<evidence type="ECO:0000313" key="5">
    <source>
        <dbReference type="EMBL" id="MET7000002.1"/>
    </source>
</evidence>
<accession>A0ABV2TAE4</accession>
<dbReference type="SMART" id="SM00822">
    <property type="entry name" value="PKS_KR"/>
    <property type="match status" value="1"/>
</dbReference>
<dbReference type="InterPro" id="IPR057326">
    <property type="entry name" value="KR_dom"/>
</dbReference>
<dbReference type="PANTHER" id="PTHR44196:SF1">
    <property type="entry name" value="DEHYDROGENASE_REDUCTASE SDR FAMILY MEMBER 7B"/>
    <property type="match status" value="1"/>
</dbReference>
<reference evidence="5 6" key="1">
    <citation type="submission" date="2024-06" db="EMBL/GenBank/DDBJ databases">
        <title>Chitinophaga defluvii sp. nov., isolated from municipal sewage.</title>
        <authorList>
            <person name="Zhang L."/>
        </authorList>
    </citation>
    <scope>NUCLEOTIDE SEQUENCE [LARGE SCALE GENOMIC DNA]</scope>
    <source>
        <strain evidence="5 6">H8</strain>
    </source>
</reference>
<name>A0ABV2TAE4_9BACT</name>
<dbReference type="Pfam" id="PF00106">
    <property type="entry name" value="adh_short"/>
    <property type="match status" value="1"/>
</dbReference>
<organism evidence="5 6">
    <name type="scientific">Chitinophaga defluvii</name>
    <dbReference type="NCBI Taxonomy" id="3163343"/>
    <lineage>
        <taxon>Bacteria</taxon>
        <taxon>Pseudomonadati</taxon>
        <taxon>Bacteroidota</taxon>
        <taxon>Chitinophagia</taxon>
        <taxon>Chitinophagales</taxon>
        <taxon>Chitinophagaceae</taxon>
        <taxon>Chitinophaga</taxon>
    </lineage>
</organism>
<gene>
    <name evidence="5" type="ORF">ABR189_21615</name>
</gene>
<dbReference type="SUPFAM" id="SSF51735">
    <property type="entry name" value="NAD(P)-binding Rossmann-fold domains"/>
    <property type="match status" value="1"/>
</dbReference>
<keyword evidence="6" id="KW-1185">Reference proteome</keyword>
<evidence type="ECO:0000259" key="4">
    <source>
        <dbReference type="SMART" id="SM00822"/>
    </source>
</evidence>
<evidence type="ECO:0000256" key="3">
    <source>
        <dbReference type="RuleBase" id="RU000363"/>
    </source>
</evidence>
<dbReference type="InterPro" id="IPR002347">
    <property type="entry name" value="SDR_fam"/>
</dbReference>
<protein>
    <submittedName>
        <fullName evidence="5">SDR family oxidoreductase</fullName>
    </submittedName>
</protein>
<evidence type="ECO:0000313" key="6">
    <source>
        <dbReference type="Proteomes" id="UP001549749"/>
    </source>
</evidence>
<comment type="similarity">
    <text evidence="1 3">Belongs to the short-chain dehydrogenases/reductases (SDR) family.</text>
</comment>
<evidence type="ECO:0000256" key="2">
    <source>
        <dbReference type="ARBA" id="ARBA00023002"/>
    </source>
</evidence>
<dbReference type="PROSITE" id="PS00061">
    <property type="entry name" value="ADH_SHORT"/>
    <property type="match status" value="1"/>
</dbReference>
<proteinExistence type="inferred from homology"/>
<sequence length="262" mass="28789">MDFNNKVILITGASSGIGRELALSFAACQARLILAGRNITALEAVQQLCLAHTPHCQVLPMDMTNTPQVITQAATARSFYNRIDILINNAGVTQRSKIIDTPLAIDRLIMETNFFGPVALTKALLPQFQLQQSGHIVVISSMAGLYGYPQRSAYAASKHALQGFFETLQTEQPIPHLYTTLICPGRIHTPLSLAAITATGAPHGQMDKGQLNGIPVATCARKIIRAIRRRKKSVLIAGEEKWLLWIKRILPPLFYRIARKGN</sequence>
<dbReference type="PANTHER" id="PTHR44196">
    <property type="entry name" value="DEHYDROGENASE/REDUCTASE SDR FAMILY MEMBER 7B"/>
    <property type="match status" value="1"/>
</dbReference>
<dbReference type="EMBL" id="JBEXAC010000002">
    <property type="protein sequence ID" value="MET7000002.1"/>
    <property type="molecule type" value="Genomic_DNA"/>
</dbReference>
<dbReference type="PRINTS" id="PR00080">
    <property type="entry name" value="SDRFAMILY"/>
</dbReference>
<feature type="domain" description="Ketoreductase" evidence="4">
    <location>
        <begin position="6"/>
        <end position="190"/>
    </location>
</feature>